<name>A0A9X0C7G1_9EURO</name>
<dbReference type="CDD" id="cd00067">
    <property type="entry name" value="GAL4"/>
    <property type="match status" value="1"/>
</dbReference>
<evidence type="ECO:0000259" key="8">
    <source>
        <dbReference type="PROSITE" id="PS50048"/>
    </source>
</evidence>
<feature type="compositionally biased region" description="Polar residues" evidence="6">
    <location>
        <begin position="88"/>
        <end position="102"/>
    </location>
</feature>
<keyword evidence="1" id="KW-0479">Metal-binding</keyword>
<dbReference type="Pfam" id="PF00172">
    <property type="entry name" value="Zn_clus"/>
    <property type="match status" value="1"/>
</dbReference>
<feature type="region of interest" description="Disordered" evidence="6">
    <location>
        <begin position="77"/>
        <end position="135"/>
    </location>
</feature>
<dbReference type="PANTHER" id="PTHR46910:SF5">
    <property type="entry name" value="ZN(II)2CYS6 TRANSCRIPTION FACTOR (EUROFUNG)"/>
    <property type="match status" value="1"/>
</dbReference>
<evidence type="ECO:0000256" key="4">
    <source>
        <dbReference type="ARBA" id="ARBA00023163"/>
    </source>
</evidence>
<dbReference type="OrthoDB" id="103819at2759"/>
<evidence type="ECO:0000256" key="6">
    <source>
        <dbReference type="SAM" id="MobiDB-lite"/>
    </source>
</evidence>
<dbReference type="Pfam" id="PF04082">
    <property type="entry name" value="Fungal_trans"/>
    <property type="match status" value="1"/>
</dbReference>
<reference evidence="9" key="2">
    <citation type="journal article" date="2023" name="IMA Fungus">
        <title>Comparative genomic study of the Penicillium genus elucidates a diverse pangenome and 15 lateral gene transfer events.</title>
        <authorList>
            <person name="Petersen C."/>
            <person name="Sorensen T."/>
            <person name="Nielsen M.R."/>
            <person name="Sondergaard T.E."/>
            <person name="Sorensen J.L."/>
            <person name="Fitzpatrick D.A."/>
            <person name="Frisvad J.C."/>
            <person name="Nielsen K.L."/>
        </authorList>
    </citation>
    <scope>NUCLEOTIDE SEQUENCE</scope>
    <source>
        <strain evidence="9">IBT 29495</strain>
    </source>
</reference>
<dbReference type="InterPro" id="IPR001138">
    <property type="entry name" value="Zn2Cys6_DnaBD"/>
</dbReference>
<dbReference type="Gene3D" id="4.10.240.10">
    <property type="entry name" value="Zn(2)-C6 fungal-type DNA-binding domain"/>
    <property type="match status" value="1"/>
</dbReference>
<keyword evidence="7" id="KW-1133">Transmembrane helix</keyword>
<keyword evidence="2" id="KW-0805">Transcription regulation</keyword>
<dbReference type="SMART" id="SM00906">
    <property type="entry name" value="Fungal_trans"/>
    <property type="match status" value="1"/>
</dbReference>
<dbReference type="InterPro" id="IPR036864">
    <property type="entry name" value="Zn2-C6_fun-type_DNA-bd_sf"/>
</dbReference>
<dbReference type="Proteomes" id="UP001149954">
    <property type="component" value="Unassembled WGS sequence"/>
</dbReference>
<dbReference type="CDD" id="cd12148">
    <property type="entry name" value="fungal_TF_MHR"/>
    <property type="match status" value="1"/>
</dbReference>
<comment type="caution">
    <text evidence="9">The sequence shown here is derived from an EMBL/GenBank/DDBJ whole genome shotgun (WGS) entry which is preliminary data.</text>
</comment>
<dbReference type="PANTHER" id="PTHR46910">
    <property type="entry name" value="TRANSCRIPTION FACTOR PDR1"/>
    <property type="match status" value="1"/>
</dbReference>
<dbReference type="GO" id="GO:0008270">
    <property type="term" value="F:zinc ion binding"/>
    <property type="evidence" value="ECO:0007669"/>
    <property type="project" value="InterPro"/>
</dbReference>
<sequence>MSSEPLVKDRTTPLPVVSGFIIATRIMLTPLKCDSCFSRKVRCDRGSPCGNCQDSNTTCSRQRVIKRTRNPMRLAVIENRVRARQRSPKSTSKPQDSQNLSSGLHDYPATTSNRHPRPDYQQSLGASLGPDKPLPLHDAHATIQYHIDHLDWLTVNQRQILESGLSLASRLSDRFEDPVHVIGDITVNKEQISTPPAELLAWMLKDLKEVRLGSFARDYFRHISEATLEEMGFTLIHTSGTSQDFLTGIVCVNAMVSKFLTAISNDGIDSELIHELTHSMTQFQLAAKVALQSISLLTSPSLGLLQALLSGIFLHQGSGDITTCWELTKGACRMCISLGLDTIINTGGAVSEEQYYCVAWCYILDKNFAFKMGRFKTLLDIELPHITSALPSHQNPASDLFEIYMSLARVQAALIPYLGGRSSMLTAGGLSPSHEIGKHWLVNMQQIQEKIEHISRPCLAWKGLDAQSEISALQFAHYSVMITIFHITEDTGNQSADTRKQCLLAAHQGISSLVSICISIERQSAVALLHWTLLVYPITAYFVLFCNVVATSDTGDFKLMKMIVDCLARIETTSRPIIQVRTTFCHFLSLARGVFRDESNSMVVAQDHISQQVQSQENSLQHWVSDGLFLPSTAGTVSPFTPSLLAGMEDFSEIPIFIEDEMFIPFSDHFPGLGNDPSI</sequence>
<keyword evidence="7" id="KW-0812">Transmembrane</keyword>
<dbReference type="AlphaFoldDB" id="A0A9X0C7G1"/>
<gene>
    <name evidence="9" type="ORF">N7463_007736</name>
</gene>
<evidence type="ECO:0000256" key="7">
    <source>
        <dbReference type="SAM" id="Phobius"/>
    </source>
</evidence>
<evidence type="ECO:0000256" key="5">
    <source>
        <dbReference type="ARBA" id="ARBA00023242"/>
    </source>
</evidence>
<evidence type="ECO:0000313" key="10">
    <source>
        <dbReference type="Proteomes" id="UP001149954"/>
    </source>
</evidence>
<evidence type="ECO:0000256" key="2">
    <source>
        <dbReference type="ARBA" id="ARBA00023015"/>
    </source>
</evidence>
<keyword evidence="3" id="KW-0238">DNA-binding</keyword>
<dbReference type="GO" id="GO:0000981">
    <property type="term" value="F:DNA-binding transcription factor activity, RNA polymerase II-specific"/>
    <property type="evidence" value="ECO:0007669"/>
    <property type="project" value="InterPro"/>
</dbReference>
<keyword evidence="5" id="KW-0539">Nucleus</keyword>
<dbReference type="InterPro" id="IPR050987">
    <property type="entry name" value="AtrR-like"/>
</dbReference>
<keyword evidence="10" id="KW-1185">Reference proteome</keyword>
<feature type="transmembrane region" description="Helical" evidence="7">
    <location>
        <begin position="528"/>
        <end position="550"/>
    </location>
</feature>
<keyword evidence="4" id="KW-0804">Transcription</keyword>
<feature type="domain" description="Zn(2)-C6 fungal-type" evidence="8">
    <location>
        <begin position="32"/>
        <end position="61"/>
    </location>
</feature>
<evidence type="ECO:0000256" key="1">
    <source>
        <dbReference type="ARBA" id="ARBA00022723"/>
    </source>
</evidence>
<accession>A0A9X0C7G1</accession>
<dbReference type="GO" id="GO:0006351">
    <property type="term" value="P:DNA-templated transcription"/>
    <property type="evidence" value="ECO:0007669"/>
    <property type="project" value="InterPro"/>
</dbReference>
<evidence type="ECO:0000256" key="3">
    <source>
        <dbReference type="ARBA" id="ARBA00023125"/>
    </source>
</evidence>
<evidence type="ECO:0000313" key="9">
    <source>
        <dbReference type="EMBL" id="KAJ5504862.1"/>
    </source>
</evidence>
<protein>
    <recommendedName>
        <fullName evidence="8">Zn(2)-C6 fungal-type domain-containing protein</fullName>
    </recommendedName>
</protein>
<dbReference type="SUPFAM" id="SSF57701">
    <property type="entry name" value="Zn2/Cys6 DNA-binding domain"/>
    <property type="match status" value="1"/>
</dbReference>
<organism evidence="9 10">
    <name type="scientific">Penicillium fimorum</name>
    <dbReference type="NCBI Taxonomy" id="1882269"/>
    <lineage>
        <taxon>Eukaryota</taxon>
        <taxon>Fungi</taxon>
        <taxon>Dikarya</taxon>
        <taxon>Ascomycota</taxon>
        <taxon>Pezizomycotina</taxon>
        <taxon>Eurotiomycetes</taxon>
        <taxon>Eurotiomycetidae</taxon>
        <taxon>Eurotiales</taxon>
        <taxon>Aspergillaceae</taxon>
        <taxon>Penicillium</taxon>
    </lineage>
</organism>
<dbReference type="EMBL" id="JAPWDS010000003">
    <property type="protein sequence ID" value="KAJ5504862.1"/>
    <property type="molecule type" value="Genomic_DNA"/>
</dbReference>
<dbReference type="PROSITE" id="PS50048">
    <property type="entry name" value="ZN2_CY6_FUNGAL_2"/>
    <property type="match status" value="1"/>
</dbReference>
<proteinExistence type="predicted"/>
<reference evidence="9" key="1">
    <citation type="submission" date="2022-12" db="EMBL/GenBank/DDBJ databases">
        <authorList>
            <person name="Petersen C."/>
        </authorList>
    </citation>
    <scope>NUCLEOTIDE SEQUENCE</scope>
    <source>
        <strain evidence="9">IBT 29495</strain>
    </source>
</reference>
<dbReference type="InterPro" id="IPR007219">
    <property type="entry name" value="XnlR_reg_dom"/>
</dbReference>
<dbReference type="GO" id="GO:0003677">
    <property type="term" value="F:DNA binding"/>
    <property type="evidence" value="ECO:0007669"/>
    <property type="project" value="UniProtKB-KW"/>
</dbReference>
<keyword evidence="7" id="KW-0472">Membrane</keyword>